<feature type="transmembrane region" description="Helical" evidence="10">
    <location>
        <begin position="317"/>
        <end position="339"/>
    </location>
</feature>
<keyword evidence="6 10" id="KW-0812">Transmembrane</keyword>
<evidence type="ECO:0000256" key="9">
    <source>
        <dbReference type="ARBA" id="ARBA00023251"/>
    </source>
</evidence>
<dbReference type="InterPro" id="IPR048279">
    <property type="entry name" value="MdtK-like"/>
</dbReference>
<feature type="transmembrane region" description="Helical" evidence="10">
    <location>
        <begin position="21"/>
        <end position="41"/>
    </location>
</feature>
<evidence type="ECO:0000256" key="1">
    <source>
        <dbReference type="ARBA" id="ARBA00004651"/>
    </source>
</evidence>
<feature type="transmembrane region" description="Helical" evidence="10">
    <location>
        <begin position="233"/>
        <end position="258"/>
    </location>
</feature>
<dbReference type="GO" id="GO:0042910">
    <property type="term" value="F:xenobiotic transmembrane transporter activity"/>
    <property type="evidence" value="ECO:0007669"/>
    <property type="project" value="InterPro"/>
</dbReference>
<keyword evidence="9" id="KW-0046">Antibiotic resistance</keyword>
<evidence type="ECO:0000256" key="4">
    <source>
        <dbReference type="ARBA" id="ARBA00022448"/>
    </source>
</evidence>
<comment type="subcellular location">
    <subcellularLocation>
        <location evidence="1">Cell membrane</location>
        <topology evidence="1">Multi-pass membrane protein</topology>
    </subcellularLocation>
</comment>
<evidence type="ECO:0000313" key="12">
    <source>
        <dbReference type="Proteomes" id="UP000823963"/>
    </source>
</evidence>
<keyword evidence="4" id="KW-0813">Transport</keyword>
<evidence type="ECO:0000256" key="6">
    <source>
        <dbReference type="ARBA" id="ARBA00022692"/>
    </source>
</evidence>
<reference evidence="11" key="1">
    <citation type="journal article" date="2021" name="PeerJ">
        <title>Extensive microbial diversity within the chicken gut microbiome revealed by metagenomics and culture.</title>
        <authorList>
            <person name="Gilroy R."/>
            <person name="Ravi A."/>
            <person name="Getino M."/>
            <person name="Pursley I."/>
            <person name="Horton D.L."/>
            <person name="Alikhan N.F."/>
            <person name="Baker D."/>
            <person name="Gharbi K."/>
            <person name="Hall N."/>
            <person name="Watson M."/>
            <person name="Adriaenssens E.M."/>
            <person name="Foster-Nyarko E."/>
            <person name="Jarju S."/>
            <person name="Secka A."/>
            <person name="Antonio M."/>
            <person name="Oren A."/>
            <person name="Chaudhuri R.R."/>
            <person name="La Ragione R."/>
            <person name="Hildebrand F."/>
            <person name="Pallen M.J."/>
        </authorList>
    </citation>
    <scope>NUCLEOTIDE SEQUENCE</scope>
    <source>
        <strain evidence="11">6627</strain>
    </source>
</reference>
<dbReference type="InterPro" id="IPR051327">
    <property type="entry name" value="MATE_MepA_subfamily"/>
</dbReference>
<evidence type="ECO:0000313" key="11">
    <source>
        <dbReference type="EMBL" id="HIX01728.1"/>
    </source>
</evidence>
<feature type="transmembrane region" description="Helical" evidence="10">
    <location>
        <begin position="133"/>
        <end position="155"/>
    </location>
</feature>
<gene>
    <name evidence="11" type="ORF">H9861_03140</name>
</gene>
<feature type="transmembrane region" description="Helical" evidence="10">
    <location>
        <begin position="278"/>
        <end position="297"/>
    </location>
</feature>
<dbReference type="Proteomes" id="UP000823963">
    <property type="component" value="Unassembled WGS sequence"/>
</dbReference>
<keyword evidence="8 10" id="KW-0472">Membrane</keyword>
<dbReference type="EMBL" id="DXFP01000024">
    <property type="protein sequence ID" value="HIX01728.1"/>
    <property type="molecule type" value="Genomic_DNA"/>
</dbReference>
<dbReference type="PIRSF" id="PIRSF006603">
    <property type="entry name" value="DinF"/>
    <property type="match status" value="1"/>
</dbReference>
<sequence>MDELFEKAPIKKVYFKISLPVVMGMLASMIFSLADTFFVAQTGNTDLVAGITVCTPMFMFMMALGDIFGLGGSSVISRLFGQKEHERSARISSVCFYYSLVMGLIVTALLLIFEKTILHILGATSATYPYAAAFYRVFALGSPLVIAELTPSNLIRTEGLAKQSMLAIVYGTALALILDPIFLFVFKWGAAGVALANILGYVLEFGFLIYYTHRDCKYITMDIKKARISWKDLKEVLAIGIPGSVTNLMQSFGMALLNNFLAKYGADQVAAMGITQKIYLIVMLVMIGFAFGAQPLIGYNYGARNAKRFKEALHFDLLVEIGYAVILSVILMIFAPYLVKIFMNKPEIVSLGTYMTRACLSTTPFIGAILVFTTVFQSAGKAWSAFIMALSRQGAVYLGTMLLCSYFFGLHGVVWAQPAADVITFGIGLLLYQGEFRKWIKQAELEN</sequence>
<comment type="similarity">
    <text evidence="2">Belongs to the multi antimicrobial extrusion (MATE) (TC 2.A.66.1) family. MepA subfamily.</text>
</comment>
<protein>
    <recommendedName>
        <fullName evidence="3">Multidrug export protein MepA</fullName>
    </recommendedName>
</protein>
<feature type="transmembrane region" description="Helical" evidence="10">
    <location>
        <begin position="354"/>
        <end position="376"/>
    </location>
</feature>
<evidence type="ECO:0000256" key="10">
    <source>
        <dbReference type="SAM" id="Phobius"/>
    </source>
</evidence>
<evidence type="ECO:0000256" key="8">
    <source>
        <dbReference type="ARBA" id="ARBA00023136"/>
    </source>
</evidence>
<evidence type="ECO:0000256" key="3">
    <source>
        <dbReference type="ARBA" id="ARBA00022106"/>
    </source>
</evidence>
<evidence type="ECO:0000256" key="5">
    <source>
        <dbReference type="ARBA" id="ARBA00022475"/>
    </source>
</evidence>
<feature type="transmembrane region" description="Helical" evidence="10">
    <location>
        <begin position="91"/>
        <end position="113"/>
    </location>
</feature>
<accession>A0A9D1UWN0</accession>
<dbReference type="InterPro" id="IPR002528">
    <property type="entry name" value="MATE_fam"/>
</dbReference>
<dbReference type="NCBIfam" id="TIGR00797">
    <property type="entry name" value="matE"/>
    <property type="match status" value="1"/>
</dbReference>
<proteinExistence type="inferred from homology"/>
<dbReference type="GO" id="GO:0015297">
    <property type="term" value="F:antiporter activity"/>
    <property type="evidence" value="ECO:0007669"/>
    <property type="project" value="InterPro"/>
</dbReference>
<dbReference type="PANTHER" id="PTHR43823">
    <property type="entry name" value="SPORULATION PROTEIN YKVU"/>
    <property type="match status" value="1"/>
</dbReference>
<feature type="transmembrane region" description="Helical" evidence="10">
    <location>
        <begin position="47"/>
        <end position="70"/>
    </location>
</feature>
<name>A0A9D1UWN0_9LACO</name>
<keyword evidence="5" id="KW-1003">Cell membrane</keyword>
<dbReference type="GO" id="GO:0046677">
    <property type="term" value="P:response to antibiotic"/>
    <property type="evidence" value="ECO:0007669"/>
    <property type="project" value="UniProtKB-KW"/>
</dbReference>
<keyword evidence="7 10" id="KW-1133">Transmembrane helix</keyword>
<comment type="caution">
    <text evidence="11">The sequence shown here is derived from an EMBL/GenBank/DDBJ whole genome shotgun (WGS) entry which is preliminary data.</text>
</comment>
<dbReference type="Pfam" id="PF01554">
    <property type="entry name" value="MatE"/>
    <property type="match status" value="2"/>
</dbReference>
<evidence type="ECO:0000256" key="2">
    <source>
        <dbReference type="ARBA" id="ARBA00008417"/>
    </source>
</evidence>
<organism evidence="11 12">
    <name type="scientific">Candidatus Ligilactobacillus excrementigallinarum</name>
    <dbReference type="NCBI Taxonomy" id="2838641"/>
    <lineage>
        <taxon>Bacteria</taxon>
        <taxon>Bacillati</taxon>
        <taxon>Bacillota</taxon>
        <taxon>Bacilli</taxon>
        <taxon>Lactobacillales</taxon>
        <taxon>Lactobacillaceae</taxon>
        <taxon>Ligilactobacillus</taxon>
    </lineage>
</organism>
<dbReference type="PANTHER" id="PTHR43823:SF3">
    <property type="entry name" value="MULTIDRUG EXPORT PROTEIN MEPA"/>
    <property type="match status" value="1"/>
</dbReference>
<reference evidence="11" key="2">
    <citation type="submission" date="2021-04" db="EMBL/GenBank/DDBJ databases">
        <authorList>
            <person name="Gilroy R."/>
        </authorList>
    </citation>
    <scope>NUCLEOTIDE SEQUENCE</scope>
    <source>
        <strain evidence="11">6627</strain>
    </source>
</reference>
<dbReference type="CDD" id="cd13143">
    <property type="entry name" value="MATE_MepA_like"/>
    <property type="match status" value="1"/>
</dbReference>
<dbReference type="GO" id="GO:0005886">
    <property type="term" value="C:plasma membrane"/>
    <property type="evidence" value="ECO:0007669"/>
    <property type="project" value="UniProtKB-SubCell"/>
</dbReference>
<dbReference type="AlphaFoldDB" id="A0A9D1UWN0"/>
<feature type="transmembrane region" description="Helical" evidence="10">
    <location>
        <begin position="383"/>
        <end position="408"/>
    </location>
</feature>
<feature type="transmembrane region" description="Helical" evidence="10">
    <location>
        <begin position="192"/>
        <end position="212"/>
    </location>
</feature>
<evidence type="ECO:0000256" key="7">
    <source>
        <dbReference type="ARBA" id="ARBA00022989"/>
    </source>
</evidence>
<feature type="transmembrane region" description="Helical" evidence="10">
    <location>
        <begin position="167"/>
        <end position="186"/>
    </location>
</feature>
<dbReference type="InterPro" id="IPR045070">
    <property type="entry name" value="MATE_MepA-like"/>
</dbReference>